<dbReference type="GeneID" id="39575562"/>
<evidence type="ECO:0000256" key="1">
    <source>
        <dbReference type="SAM" id="MobiDB-lite"/>
    </source>
</evidence>
<dbReference type="Proteomes" id="UP000272025">
    <property type="component" value="Unassembled WGS sequence"/>
</dbReference>
<reference evidence="2 3" key="1">
    <citation type="journal article" date="2018" name="Mol. Ecol.">
        <title>The obligate alkalophilic soda-lake fungus Sodiomyces alkalinus has shifted to a protein diet.</title>
        <authorList>
            <person name="Grum-Grzhimaylo A.A."/>
            <person name="Falkoski D.L."/>
            <person name="van den Heuvel J."/>
            <person name="Valero-Jimenez C.A."/>
            <person name="Min B."/>
            <person name="Choi I.G."/>
            <person name="Lipzen A."/>
            <person name="Daum C.G."/>
            <person name="Aanen D.K."/>
            <person name="Tsang A."/>
            <person name="Henrissat B."/>
            <person name="Bilanenko E.N."/>
            <person name="de Vries R.P."/>
            <person name="van Kan J.A.L."/>
            <person name="Grigoriev I.V."/>
            <person name="Debets A.J.M."/>
        </authorList>
    </citation>
    <scope>NUCLEOTIDE SEQUENCE [LARGE SCALE GENOMIC DNA]</scope>
    <source>
        <strain evidence="2 3">F11</strain>
    </source>
</reference>
<name>A0A3N2PUS4_SODAK</name>
<protein>
    <submittedName>
        <fullName evidence="2">Uncharacterized protein</fullName>
    </submittedName>
</protein>
<feature type="region of interest" description="Disordered" evidence="1">
    <location>
        <begin position="218"/>
        <end position="247"/>
    </location>
</feature>
<dbReference type="AlphaFoldDB" id="A0A3N2PUS4"/>
<keyword evidence="3" id="KW-1185">Reference proteome</keyword>
<dbReference type="EMBL" id="ML119056">
    <property type="protein sequence ID" value="ROT38241.1"/>
    <property type="molecule type" value="Genomic_DNA"/>
</dbReference>
<accession>A0A3N2PUS4</accession>
<gene>
    <name evidence="2" type="ORF">SODALDRAFT_184745</name>
</gene>
<proteinExistence type="predicted"/>
<dbReference type="RefSeq" id="XP_028466047.1">
    <property type="nucleotide sequence ID" value="XM_028607084.1"/>
</dbReference>
<organism evidence="2 3">
    <name type="scientific">Sodiomyces alkalinus (strain CBS 110278 / VKM F-3762 / F11)</name>
    <name type="common">Alkaliphilic filamentous fungus</name>
    <dbReference type="NCBI Taxonomy" id="1314773"/>
    <lineage>
        <taxon>Eukaryota</taxon>
        <taxon>Fungi</taxon>
        <taxon>Dikarya</taxon>
        <taxon>Ascomycota</taxon>
        <taxon>Pezizomycotina</taxon>
        <taxon>Sordariomycetes</taxon>
        <taxon>Hypocreomycetidae</taxon>
        <taxon>Glomerellales</taxon>
        <taxon>Plectosphaerellaceae</taxon>
        <taxon>Sodiomyces</taxon>
    </lineage>
</organism>
<evidence type="ECO:0000313" key="2">
    <source>
        <dbReference type="EMBL" id="ROT38241.1"/>
    </source>
</evidence>
<evidence type="ECO:0000313" key="3">
    <source>
        <dbReference type="Proteomes" id="UP000272025"/>
    </source>
</evidence>
<sequence length="272" mass="30266">MSHRSLRLVGCVDFPIPDERLSIMSLRPSFCSSRKNRASTRPQYPYDPTAPVIFLGDLHLVGARHLLVPTPSPSSGNLHQRRTLVYGRVIDRLAANHRTAVLALPKHRGRIAPEISAVADQAARVGVLAAPAPVLEPARRRAASPNRFEERLDAQETRPLLEEAAAVAMPVAVTVTVTGRHRTAVGCREDAVGIQRHAGRRKGRRGRRVSDAVHVLERRHGTRHLDELDEHEHADPSELERAPEREGRGIRVRVEHLAEIRTQQAACIRRAH</sequence>